<evidence type="ECO:0000256" key="1">
    <source>
        <dbReference type="SAM" id="MobiDB-lite"/>
    </source>
</evidence>
<accession>A0A2H0VZQ4</accession>
<name>A0A2H0VZQ4_9BACT</name>
<feature type="compositionally biased region" description="Basic and acidic residues" evidence="1">
    <location>
        <begin position="15"/>
        <end position="45"/>
    </location>
</feature>
<comment type="caution">
    <text evidence="2">The sequence shown here is derived from an EMBL/GenBank/DDBJ whole genome shotgun (WGS) entry which is preliminary data.</text>
</comment>
<feature type="region of interest" description="Disordered" evidence="1">
    <location>
        <begin position="15"/>
        <end position="68"/>
    </location>
</feature>
<evidence type="ECO:0000313" key="3">
    <source>
        <dbReference type="Proteomes" id="UP000230935"/>
    </source>
</evidence>
<reference evidence="3" key="1">
    <citation type="submission" date="2017-09" db="EMBL/GenBank/DDBJ databases">
        <title>Depth-based differentiation of microbial function through sediment-hosted aquifers and enrichment of novel symbionts in the deep terrestrial subsurface.</title>
        <authorList>
            <person name="Probst A.J."/>
            <person name="Ladd B."/>
            <person name="Jarett J.K."/>
            <person name="Geller-Mcgrath D.E."/>
            <person name="Sieber C.M.K."/>
            <person name="Emerson J.B."/>
            <person name="Anantharaman K."/>
            <person name="Thomas B.C."/>
            <person name="Malmstrom R."/>
            <person name="Stieglmeier M."/>
            <person name="Klingl A."/>
            <person name="Woyke T."/>
            <person name="Ryan C.M."/>
            <person name="Banfield J.F."/>
        </authorList>
    </citation>
    <scope>NUCLEOTIDE SEQUENCE [LARGE SCALE GENOMIC DNA]</scope>
</reference>
<evidence type="ECO:0000313" key="2">
    <source>
        <dbReference type="EMBL" id="PIS04582.1"/>
    </source>
</evidence>
<dbReference type="AlphaFoldDB" id="A0A2H0VZQ4"/>
<proteinExistence type="predicted"/>
<dbReference type="EMBL" id="PEZZ01000049">
    <property type="protein sequence ID" value="PIS04582.1"/>
    <property type="molecule type" value="Genomic_DNA"/>
</dbReference>
<organism evidence="2 3">
    <name type="scientific">Candidatus Buchananbacteria bacterium CG10_big_fil_rev_8_21_14_0_10_42_9</name>
    <dbReference type="NCBI Taxonomy" id="1974526"/>
    <lineage>
        <taxon>Bacteria</taxon>
        <taxon>Candidatus Buchananiibacteriota</taxon>
    </lineage>
</organism>
<protein>
    <submittedName>
        <fullName evidence="2">Uncharacterized protein</fullName>
    </submittedName>
</protein>
<gene>
    <name evidence="2" type="ORF">COT81_05800</name>
</gene>
<dbReference type="Proteomes" id="UP000230935">
    <property type="component" value="Unassembled WGS sequence"/>
</dbReference>
<sequence length="164" mass="18597">MLGRKKQEEQTLEKLLGREIKEPQILQPEKEVSKEELEQLRESAKPEQPPSKKTTPPPPSEPTRPKTITGAIRTEDVTAIENILEEDIAPLYQSLPADLKPKFKQKGEATAIAIADLLNQTKVRVKKIISLIKEWLKLVPGINRYFLEQEAKIKADKIMGLRGK</sequence>